<dbReference type="SMART" id="SM00175">
    <property type="entry name" value="RAB"/>
    <property type="match status" value="1"/>
</dbReference>
<dbReference type="PROSITE" id="PS51421">
    <property type="entry name" value="RAS"/>
    <property type="match status" value="1"/>
</dbReference>
<gene>
    <name evidence="3" type="ORF">OUZ56_006945</name>
</gene>
<name>A0ABQ9YYE2_9CRUS</name>
<dbReference type="InterPro" id="IPR001806">
    <property type="entry name" value="Small_GTPase"/>
</dbReference>
<organism evidence="3 4">
    <name type="scientific">Daphnia magna</name>
    <dbReference type="NCBI Taxonomy" id="35525"/>
    <lineage>
        <taxon>Eukaryota</taxon>
        <taxon>Metazoa</taxon>
        <taxon>Ecdysozoa</taxon>
        <taxon>Arthropoda</taxon>
        <taxon>Crustacea</taxon>
        <taxon>Branchiopoda</taxon>
        <taxon>Diplostraca</taxon>
        <taxon>Cladocera</taxon>
        <taxon>Anomopoda</taxon>
        <taxon>Daphniidae</taxon>
        <taxon>Daphnia</taxon>
    </lineage>
</organism>
<protein>
    <submittedName>
        <fullName evidence="3">Uncharacterized protein</fullName>
    </submittedName>
</protein>
<reference evidence="3 4" key="1">
    <citation type="journal article" date="2023" name="Nucleic Acids Res.">
        <title>The hologenome of Daphnia magna reveals possible DNA methylation and microbiome-mediated evolution of the host genome.</title>
        <authorList>
            <person name="Chaturvedi A."/>
            <person name="Li X."/>
            <person name="Dhandapani V."/>
            <person name="Marshall H."/>
            <person name="Kissane S."/>
            <person name="Cuenca-Cambronero M."/>
            <person name="Asole G."/>
            <person name="Calvet F."/>
            <person name="Ruiz-Romero M."/>
            <person name="Marangio P."/>
            <person name="Guigo R."/>
            <person name="Rago D."/>
            <person name="Mirbahai L."/>
            <person name="Eastwood N."/>
            <person name="Colbourne J.K."/>
            <person name="Zhou J."/>
            <person name="Mallon E."/>
            <person name="Orsini L."/>
        </authorList>
    </citation>
    <scope>NUCLEOTIDE SEQUENCE [LARGE SCALE GENOMIC DNA]</scope>
    <source>
        <strain evidence="3">LRV0_1</strain>
    </source>
</reference>
<comment type="caution">
    <text evidence="3">The sequence shown here is derived from an EMBL/GenBank/DDBJ whole genome shotgun (WGS) entry which is preliminary data.</text>
</comment>
<keyword evidence="4" id="KW-1185">Reference proteome</keyword>
<dbReference type="Gene3D" id="3.40.50.300">
    <property type="entry name" value="P-loop containing nucleotide triphosphate hydrolases"/>
    <property type="match status" value="1"/>
</dbReference>
<dbReference type="SMART" id="SM00173">
    <property type="entry name" value="RAS"/>
    <property type="match status" value="1"/>
</dbReference>
<dbReference type="PANTHER" id="PTHR24072">
    <property type="entry name" value="RHO FAMILY GTPASE"/>
    <property type="match status" value="1"/>
</dbReference>
<dbReference type="EMBL" id="JAOYFB010000001">
    <property type="protein sequence ID" value="KAK4005230.1"/>
    <property type="molecule type" value="Genomic_DNA"/>
</dbReference>
<evidence type="ECO:0000313" key="3">
    <source>
        <dbReference type="EMBL" id="KAK4005230.1"/>
    </source>
</evidence>
<evidence type="ECO:0000256" key="1">
    <source>
        <dbReference type="ARBA" id="ARBA00022741"/>
    </source>
</evidence>
<evidence type="ECO:0000256" key="2">
    <source>
        <dbReference type="ARBA" id="ARBA00023134"/>
    </source>
</evidence>
<dbReference type="Proteomes" id="UP001234178">
    <property type="component" value="Unassembled WGS sequence"/>
</dbReference>
<dbReference type="PROSITE" id="PS51419">
    <property type="entry name" value="RAB"/>
    <property type="match status" value="1"/>
</dbReference>
<dbReference type="SMART" id="SM00174">
    <property type="entry name" value="RHO"/>
    <property type="match status" value="1"/>
</dbReference>
<dbReference type="CDD" id="cd00157">
    <property type="entry name" value="Rho"/>
    <property type="match status" value="1"/>
</dbReference>
<sequence>MAKRSIKVLLVGDGAVGKTSLCSVFVHHSFPREYVPSVLDQIFTNINIDGKTYVLNIWDTAGQEDFDRLRVLSYPNTDVFVVCYAVNCQNSFTNLTAKWIPELTQHYPNAPFILVGTKVDMRHASENEGVFISYQNGCRIAKQIGASYFVECSALNGTNVIEVFTRAAETALGLHNTKSNNAERIKILLEDERVLPKWMNHQVLEQVTLWR</sequence>
<accession>A0ABQ9YYE2</accession>
<dbReference type="PROSITE" id="PS51420">
    <property type="entry name" value="RHO"/>
    <property type="match status" value="1"/>
</dbReference>
<dbReference type="InterPro" id="IPR027417">
    <property type="entry name" value="P-loop_NTPase"/>
</dbReference>
<keyword evidence="1" id="KW-0547">Nucleotide-binding</keyword>
<dbReference type="PRINTS" id="PR00449">
    <property type="entry name" value="RASTRNSFRMNG"/>
</dbReference>
<dbReference type="InterPro" id="IPR003578">
    <property type="entry name" value="Small_GTPase_Rho"/>
</dbReference>
<dbReference type="NCBIfam" id="TIGR00231">
    <property type="entry name" value="small_GTP"/>
    <property type="match status" value="1"/>
</dbReference>
<proteinExistence type="predicted"/>
<dbReference type="InterPro" id="IPR005225">
    <property type="entry name" value="Small_GTP-bd"/>
</dbReference>
<dbReference type="Pfam" id="PF00071">
    <property type="entry name" value="Ras"/>
    <property type="match status" value="1"/>
</dbReference>
<dbReference type="SUPFAM" id="SSF52540">
    <property type="entry name" value="P-loop containing nucleoside triphosphate hydrolases"/>
    <property type="match status" value="1"/>
</dbReference>
<evidence type="ECO:0000313" key="4">
    <source>
        <dbReference type="Proteomes" id="UP001234178"/>
    </source>
</evidence>
<keyword evidence="2" id="KW-0342">GTP-binding</keyword>